<keyword evidence="6" id="KW-0378">Hydrolase</keyword>
<feature type="chain" id="PRO_5040846907" description="Xaa-Pro dipeptidyl-peptidase" evidence="10">
    <location>
        <begin position="29"/>
        <end position="851"/>
    </location>
</feature>
<evidence type="ECO:0000256" key="1">
    <source>
        <dbReference type="ARBA" id="ARBA00000123"/>
    </source>
</evidence>
<evidence type="ECO:0000256" key="9">
    <source>
        <dbReference type="SAM" id="MobiDB-lite"/>
    </source>
</evidence>
<dbReference type="PANTHER" id="PTHR43056">
    <property type="entry name" value="PEPTIDASE S9 PROLYL OLIGOPEPTIDASE"/>
    <property type="match status" value="1"/>
</dbReference>
<sequence>MGKRLAKASAFTVTAALAGIVATSSAGASPLPPKTSAAAVAMSAPAQAAPAPAVPTFVNGMSQPVFAPSAVNWVNEDLWVELDVDTDGDGKKDRVHTDVSRPTETNTDGLKVPVIFEDSPYYAGGPNQDNWAVDHELGVPPAMRALPAAFNGRAHTSTISTICEVASNSCANWVQRGYAVVHAESPGSGSSTGCPNSGAPIETQGATGVIEWLNGKRKAFTSRDGNVEAAPVTWHNGNTAMMGTSYNGTLPIAAASTGVEGLKAIVPISAISDWYDYYRANGAVKAPGGYQGEDLDVLTEYVYTRWDENPPNTRSICRPLIEQLKIDQDRKTGDRSAFWDARDYMKDVRAGKLKAATLIAHGGNDFNVMTKHATQLYAELKKQNIPHQFYFHQGGHGGAPPDYLLNLWFTKYLWNQDNGVQNQPKSYVVRETTACPPRQSTTTVAAPNASTTLTVADASPFRVGQTLTIPQLNTTGTVTNTTRVITNIAGNTLTLASAFATGAGQTVASGAVVNLVCGNANPTEYPEWPDVAAGDAVLKPTTGGLTRGGLTVAGATTGSETLVDDARQPAATLMNAATDDSRLLYVTPPLTKDIRISGTPKIKIKAAFSKAKANLTAILVSLPATGNGSILTRGWIDPENRNSDYVTDPITPGTFYDYSFELMGKDAVVAAGRRIGLMVLSSDNEFSIRPAPGTEVSVDLAGTAFSLPVVGGAKAFANATGGDLDQEDGTVGGSVPATLALTLGTPASFGAFTPGVAKEYTATTEATVTSTAGNATLTVADPSTTATGHLVNGAFSLPQPLQGLGTVKTWSAPTSSEKVNVTFKQAIGDKDALRTGSYSKTLTFTLSTTQP</sequence>
<dbReference type="InterPro" id="IPR008252">
    <property type="entry name" value="Pept_S15_Xpro"/>
</dbReference>
<gene>
    <name evidence="12" type="ORF">OJ997_05190</name>
</gene>
<evidence type="ECO:0000313" key="12">
    <source>
        <dbReference type="EMBL" id="MDA0179681.1"/>
    </source>
</evidence>
<evidence type="ECO:0000256" key="5">
    <source>
        <dbReference type="ARBA" id="ARBA00022670"/>
    </source>
</evidence>
<dbReference type="RefSeq" id="WP_270023979.1">
    <property type="nucleotide sequence ID" value="NZ_JAPDDP010000006.1"/>
</dbReference>
<feature type="signal peptide" evidence="10">
    <location>
        <begin position="1"/>
        <end position="28"/>
    </location>
</feature>
<dbReference type="SUPFAM" id="SSF49785">
    <property type="entry name" value="Galactose-binding domain-like"/>
    <property type="match status" value="1"/>
</dbReference>
<keyword evidence="13" id="KW-1185">Reference proteome</keyword>
<dbReference type="EMBL" id="JAPDDP010000006">
    <property type="protein sequence ID" value="MDA0179681.1"/>
    <property type="molecule type" value="Genomic_DNA"/>
</dbReference>
<keyword evidence="7" id="KW-0720">Serine protease</keyword>
<evidence type="ECO:0000256" key="6">
    <source>
        <dbReference type="ARBA" id="ARBA00022801"/>
    </source>
</evidence>
<evidence type="ECO:0000259" key="11">
    <source>
        <dbReference type="SMART" id="SM00939"/>
    </source>
</evidence>
<dbReference type="InterPro" id="IPR013736">
    <property type="entry name" value="Xaa-Pro_dipept_C"/>
</dbReference>
<dbReference type="Gene3D" id="3.40.50.1820">
    <property type="entry name" value="alpha/beta hydrolase"/>
    <property type="match status" value="2"/>
</dbReference>
<proteinExistence type="inferred from homology"/>
<evidence type="ECO:0000313" key="13">
    <source>
        <dbReference type="Proteomes" id="UP001147653"/>
    </source>
</evidence>
<evidence type="ECO:0000256" key="10">
    <source>
        <dbReference type="SAM" id="SignalP"/>
    </source>
</evidence>
<dbReference type="PANTHER" id="PTHR43056:SF10">
    <property type="entry name" value="COCE_NOND FAMILY, PUTATIVE (AFU_ORTHOLOGUE AFUA_7G00600)-RELATED"/>
    <property type="match status" value="1"/>
</dbReference>
<evidence type="ECO:0000256" key="2">
    <source>
        <dbReference type="ARBA" id="ARBA00010819"/>
    </source>
</evidence>
<dbReference type="SMART" id="SM00939">
    <property type="entry name" value="PepX_C"/>
    <property type="match status" value="1"/>
</dbReference>
<dbReference type="AlphaFoldDB" id="A0A9X3N8Q6"/>
<evidence type="ECO:0000256" key="3">
    <source>
        <dbReference type="ARBA" id="ARBA00012463"/>
    </source>
</evidence>
<protein>
    <recommendedName>
        <fullName evidence="3">Xaa-Pro dipeptidyl-peptidase</fullName>
        <ecNumber evidence="3">3.4.14.11</ecNumber>
    </recommendedName>
    <alternativeName>
        <fullName evidence="8">X-prolyl-dipeptidyl aminopeptidase</fullName>
    </alternativeName>
</protein>
<dbReference type="GO" id="GO:0006508">
    <property type="term" value="P:proteolysis"/>
    <property type="evidence" value="ECO:0007669"/>
    <property type="project" value="UniProtKB-KW"/>
</dbReference>
<keyword evidence="5" id="KW-0645">Protease</keyword>
<evidence type="ECO:0000256" key="8">
    <source>
        <dbReference type="ARBA" id="ARBA00030045"/>
    </source>
</evidence>
<evidence type="ECO:0000256" key="4">
    <source>
        <dbReference type="ARBA" id="ARBA00022438"/>
    </source>
</evidence>
<accession>A0A9X3N8Q6</accession>
<dbReference type="InterPro" id="IPR008979">
    <property type="entry name" value="Galactose-bd-like_sf"/>
</dbReference>
<feature type="compositionally biased region" description="Basic and acidic residues" evidence="9">
    <location>
        <begin position="88"/>
        <end position="101"/>
    </location>
</feature>
<dbReference type="Proteomes" id="UP001147653">
    <property type="component" value="Unassembled WGS sequence"/>
</dbReference>
<keyword evidence="4" id="KW-0031">Aminopeptidase</keyword>
<feature type="region of interest" description="Disordered" evidence="9">
    <location>
        <begin position="87"/>
        <end position="106"/>
    </location>
</feature>
<comment type="similarity">
    <text evidence="2">Belongs to the peptidase S15 family.</text>
</comment>
<dbReference type="PRINTS" id="PR00923">
    <property type="entry name" value="LACTOPTASE"/>
</dbReference>
<dbReference type="InterPro" id="IPR000383">
    <property type="entry name" value="Xaa-Pro-like_dom"/>
</dbReference>
<feature type="domain" description="Xaa-Pro dipeptidyl-peptidase C-terminal" evidence="11">
    <location>
        <begin position="406"/>
        <end position="706"/>
    </location>
</feature>
<dbReference type="InterPro" id="IPR050585">
    <property type="entry name" value="Xaa-Pro_dipeptidyl-ppase/CocE"/>
</dbReference>
<dbReference type="Pfam" id="PF08530">
    <property type="entry name" value="PepX_C"/>
    <property type="match status" value="1"/>
</dbReference>
<dbReference type="GO" id="GO:0008236">
    <property type="term" value="F:serine-type peptidase activity"/>
    <property type="evidence" value="ECO:0007669"/>
    <property type="project" value="UniProtKB-KW"/>
</dbReference>
<dbReference type="Gene3D" id="2.60.120.260">
    <property type="entry name" value="Galactose-binding domain-like"/>
    <property type="match status" value="1"/>
</dbReference>
<reference evidence="12" key="1">
    <citation type="submission" date="2022-10" db="EMBL/GenBank/DDBJ databases">
        <title>The WGS of Solirubrobacter phytolaccae KCTC 29190.</title>
        <authorList>
            <person name="Jiang Z."/>
        </authorList>
    </citation>
    <scope>NUCLEOTIDE SEQUENCE</scope>
    <source>
        <strain evidence="12">KCTC 29190</strain>
    </source>
</reference>
<dbReference type="Pfam" id="PF02129">
    <property type="entry name" value="Peptidase_S15"/>
    <property type="match status" value="1"/>
</dbReference>
<dbReference type="InterPro" id="IPR029058">
    <property type="entry name" value="AB_hydrolase_fold"/>
</dbReference>
<dbReference type="SUPFAM" id="SSF53474">
    <property type="entry name" value="alpha/beta-Hydrolases"/>
    <property type="match status" value="1"/>
</dbReference>
<comment type="caution">
    <text evidence="12">The sequence shown here is derived from an EMBL/GenBank/DDBJ whole genome shotgun (WGS) entry which is preliminary data.</text>
</comment>
<organism evidence="12 13">
    <name type="scientific">Solirubrobacter phytolaccae</name>
    <dbReference type="NCBI Taxonomy" id="1404360"/>
    <lineage>
        <taxon>Bacteria</taxon>
        <taxon>Bacillati</taxon>
        <taxon>Actinomycetota</taxon>
        <taxon>Thermoleophilia</taxon>
        <taxon>Solirubrobacterales</taxon>
        <taxon>Solirubrobacteraceae</taxon>
        <taxon>Solirubrobacter</taxon>
    </lineage>
</organism>
<comment type="catalytic activity">
    <reaction evidence="1">
        <text>Hydrolyzes Xaa-Pro-|- bonds to release unblocked, N-terminal dipeptides from substrates including Ala-Pro-|-p-nitroanilide and (sequentially) Tyr-Pro-|-Phe-Pro-|-Gly-Pro-|-Ile.</text>
        <dbReference type="EC" id="3.4.14.11"/>
    </reaction>
</comment>
<dbReference type="GO" id="GO:0008239">
    <property type="term" value="F:dipeptidyl-peptidase activity"/>
    <property type="evidence" value="ECO:0007669"/>
    <property type="project" value="UniProtKB-EC"/>
</dbReference>
<evidence type="ECO:0000256" key="7">
    <source>
        <dbReference type="ARBA" id="ARBA00022825"/>
    </source>
</evidence>
<name>A0A9X3N8Q6_9ACTN</name>
<dbReference type="EC" id="3.4.14.11" evidence="3"/>
<dbReference type="GO" id="GO:0004177">
    <property type="term" value="F:aminopeptidase activity"/>
    <property type="evidence" value="ECO:0007669"/>
    <property type="project" value="UniProtKB-KW"/>
</dbReference>
<keyword evidence="10" id="KW-0732">Signal</keyword>